<keyword evidence="4" id="KW-1185">Reference proteome</keyword>
<name>A0ABV4HKE8_9SPHI</name>
<gene>
    <name evidence="3" type="ORF">ABTW24_22815</name>
</gene>
<evidence type="ECO:0000256" key="2">
    <source>
        <dbReference type="SAM" id="Phobius"/>
    </source>
</evidence>
<dbReference type="EMBL" id="JBEOQB010000008">
    <property type="protein sequence ID" value="MEZ0454442.1"/>
    <property type="molecule type" value="Genomic_DNA"/>
</dbReference>
<feature type="transmembrane region" description="Helical" evidence="2">
    <location>
        <begin position="84"/>
        <end position="106"/>
    </location>
</feature>
<feature type="coiled-coil region" evidence="1">
    <location>
        <begin position="157"/>
        <end position="209"/>
    </location>
</feature>
<evidence type="ECO:0000256" key="1">
    <source>
        <dbReference type="SAM" id="Coils"/>
    </source>
</evidence>
<protein>
    <recommendedName>
        <fullName evidence="5">HTH LytTR-type domain-containing protein</fullName>
    </recommendedName>
</protein>
<organism evidence="3 4">
    <name type="scientific">Sphingobacterium thalpophilum</name>
    <dbReference type="NCBI Taxonomy" id="259"/>
    <lineage>
        <taxon>Bacteria</taxon>
        <taxon>Pseudomonadati</taxon>
        <taxon>Bacteroidota</taxon>
        <taxon>Sphingobacteriia</taxon>
        <taxon>Sphingobacteriales</taxon>
        <taxon>Sphingobacteriaceae</taxon>
        <taxon>Sphingobacterium</taxon>
    </lineage>
</organism>
<dbReference type="RefSeq" id="WP_370483927.1">
    <property type="nucleotide sequence ID" value="NZ_JBEOQA010000002.1"/>
</dbReference>
<sequence length="346" mass="40885">MIILRYFFRSWYGKPWLMMLMAATSAFLITFYTTNQSLASSLTLEKHLIVFAFSFVLMLLAVVPIAYVIFTLDAHSYLRQHEPLRYIIQFVILVYVLGAVALRVVYKIYFVLFGVDLQQAEYFERDFTVVMFCLIMIQFYYAIRKERKMNSFRKRRIMLMQVQLSQLERKLKTAELKHNELIRKYESELAELKGRKQRLRTNYEQLSIDENRLKACLKEAAEQFVVMIGAKDEWVRIPQVAYFHLKEGSARSKLVDVRLLDGREGTVDMDSLAKIEKQWPNLFFRAGRGILIQHLAIKDQYKEDGDCIIELFGKHQERIKVPADAYDRLLKIKEQWTQISQKEGGR</sequence>
<dbReference type="Proteomes" id="UP001566204">
    <property type="component" value="Unassembled WGS sequence"/>
</dbReference>
<keyword evidence="2" id="KW-1133">Transmembrane helix</keyword>
<comment type="caution">
    <text evidence="3">The sequence shown here is derived from an EMBL/GenBank/DDBJ whole genome shotgun (WGS) entry which is preliminary data.</text>
</comment>
<keyword evidence="2" id="KW-0812">Transmembrane</keyword>
<keyword evidence="1" id="KW-0175">Coiled coil</keyword>
<evidence type="ECO:0000313" key="4">
    <source>
        <dbReference type="Proteomes" id="UP001566204"/>
    </source>
</evidence>
<feature type="transmembrane region" description="Helical" evidence="2">
    <location>
        <begin position="126"/>
        <end position="143"/>
    </location>
</feature>
<evidence type="ECO:0000313" key="3">
    <source>
        <dbReference type="EMBL" id="MEZ0454442.1"/>
    </source>
</evidence>
<feature type="transmembrane region" description="Helical" evidence="2">
    <location>
        <begin position="49"/>
        <end position="72"/>
    </location>
</feature>
<accession>A0ABV4HKE8</accession>
<proteinExistence type="predicted"/>
<keyword evidence="2" id="KW-0472">Membrane</keyword>
<evidence type="ECO:0008006" key="5">
    <source>
        <dbReference type="Google" id="ProtNLM"/>
    </source>
</evidence>
<reference evidence="3 4" key="1">
    <citation type="submission" date="2024-06" db="EMBL/GenBank/DDBJ databases">
        <title>Soil Sphingobacterium thalpophilum.</title>
        <authorList>
            <person name="Yang J."/>
            <person name="Li J."/>
        </authorList>
    </citation>
    <scope>NUCLEOTIDE SEQUENCE [LARGE SCALE GENOMIC DNA]</scope>
    <source>
        <strain evidence="3 4">22g91tb</strain>
    </source>
</reference>